<dbReference type="GeneID" id="99987576"/>
<dbReference type="GO" id="GO:0016747">
    <property type="term" value="F:acyltransferase activity, transferring groups other than amino-acyl groups"/>
    <property type="evidence" value="ECO:0007669"/>
    <property type="project" value="InterPro"/>
</dbReference>
<dbReference type="STRING" id="1267423.SAMN05216290_2891"/>
<dbReference type="Proteomes" id="UP000199437">
    <property type="component" value="Unassembled WGS sequence"/>
</dbReference>
<organism evidence="2 3">
    <name type="scientific">Roseivirga pacifica</name>
    <dbReference type="NCBI Taxonomy" id="1267423"/>
    <lineage>
        <taxon>Bacteria</taxon>
        <taxon>Pseudomonadati</taxon>
        <taxon>Bacteroidota</taxon>
        <taxon>Cytophagia</taxon>
        <taxon>Cytophagales</taxon>
        <taxon>Roseivirgaceae</taxon>
        <taxon>Roseivirga</taxon>
    </lineage>
</organism>
<accession>A0A1I0QYX3</accession>
<evidence type="ECO:0000259" key="1">
    <source>
        <dbReference type="PROSITE" id="PS51186"/>
    </source>
</evidence>
<evidence type="ECO:0000313" key="2">
    <source>
        <dbReference type="EMBL" id="SEW32632.1"/>
    </source>
</evidence>
<proteinExistence type="predicted"/>
<evidence type="ECO:0000313" key="3">
    <source>
        <dbReference type="Proteomes" id="UP000199437"/>
    </source>
</evidence>
<dbReference type="SUPFAM" id="SSF55729">
    <property type="entry name" value="Acyl-CoA N-acyltransferases (Nat)"/>
    <property type="match status" value="1"/>
</dbReference>
<dbReference type="PROSITE" id="PS51186">
    <property type="entry name" value="GNAT"/>
    <property type="match status" value="1"/>
</dbReference>
<dbReference type="InterPro" id="IPR016181">
    <property type="entry name" value="Acyl_CoA_acyltransferase"/>
</dbReference>
<keyword evidence="3" id="KW-1185">Reference proteome</keyword>
<dbReference type="RefSeq" id="WP_090259281.1">
    <property type="nucleotide sequence ID" value="NZ_FOIR01000002.1"/>
</dbReference>
<dbReference type="EMBL" id="FOIR01000002">
    <property type="protein sequence ID" value="SEW32632.1"/>
    <property type="molecule type" value="Genomic_DNA"/>
</dbReference>
<reference evidence="3" key="1">
    <citation type="submission" date="2016-10" db="EMBL/GenBank/DDBJ databases">
        <authorList>
            <person name="Varghese N."/>
            <person name="Submissions S."/>
        </authorList>
    </citation>
    <scope>NUCLEOTIDE SEQUENCE [LARGE SCALE GENOMIC DNA]</scope>
    <source>
        <strain evidence="3">CGMCC 1.12402</strain>
    </source>
</reference>
<name>A0A1I0QYX3_9BACT</name>
<feature type="domain" description="N-acetyltransferase" evidence="1">
    <location>
        <begin position="1"/>
        <end position="166"/>
    </location>
</feature>
<dbReference type="Gene3D" id="3.40.630.30">
    <property type="match status" value="1"/>
</dbReference>
<protein>
    <submittedName>
        <fullName evidence="2">Acetyltransferase (GNAT) domain-containing protein</fullName>
    </submittedName>
</protein>
<sequence>MEVQNLQHSVIPEALMLKAEYLIRATWPEAYAEKATEAEMLNAFKSRTPNKVCHFIIEEDKVIGYAESFPRKITTSKGERTILGLGAVCVDTAQRGRGLGALVVTQAFNRLPEGEIDTCLFQTGVPQFYKKLNCRLINNQIVNSLNQEKPEANPFWDDYIMIFPKEISWPKGKIDLLGKGY</sequence>
<dbReference type="CDD" id="cd04301">
    <property type="entry name" value="NAT_SF"/>
    <property type="match status" value="1"/>
</dbReference>
<dbReference type="AlphaFoldDB" id="A0A1I0QYX3"/>
<gene>
    <name evidence="2" type="ORF">SAMN05216290_2891</name>
</gene>
<keyword evidence="2" id="KW-0808">Transferase</keyword>
<dbReference type="OrthoDB" id="1551121at2"/>
<dbReference type="Pfam" id="PF13527">
    <property type="entry name" value="Acetyltransf_9"/>
    <property type="match status" value="1"/>
</dbReference>
<dbReference type="InterPro" id="IPR000182">
    <property type="entry name" value="GNAT_dom"/>
</dbReference>